<feature type="region of interest" description="Disordered" evidence="6">
    <location>
        <begin position="217"/>
        <end position="272"/>
    </location>
</feature>
<feature type="compositionally biased region" description="Polar residues" evidence="6">
    <location>
        <begin position="134"/>
        <end position="149"/>
    </location>
</feature>
<dbReference type="GO" id="GO:0008270">
    <property type="term" value="F:zinc ion binding"/>
    <property type="evidence" value="ECO:0007669"/>
    <property type="project" value="UniProtKB-KW"/>
</dbReference>
<evidence type="ECO:0000259" key="7">
    <source>
        <dbReference type="PROSITE" id="PS50171"/>
    </source>
</evidence>
<dbReference type="OrthoDB" id="191651at2759"/>
<gene>
    <name evidence="8" type="ORF">GGI25_001327</name>
</gene>
<dbReference type="PANTHER" id="PTHR13173:SF10">
    <property type="entry name" value="WW DOMAIN-BINDING PROTEIN 4"/>
    <property type="match status" value="1"/>
</dbReference>
<dbReference type="SUPFAM" id="SSF57667">
    <property type="entry name" value="beta-beta-alpha zinc fingers"/>
    <property type="match status" value="1"/>
</dbReference>
<evidence type="ECO:0000256" key="2">
    <source>
        <dbReference type="ARBA" id="ARBA00022723"/>
    </source>
</evidence>
<keyword evidence="4" id="KW-0862">Zinc</keyword>
<accession>A0A9W8GB41</accession>
<evidence type="ECO:0000256" key="4">
    <source>
        <dbReference type="ARBA" id="ARBA00022833"/>
    </source>
</evidence>
<keyword evidence="2" id="KW-0479">Metal-binding</keyword>
<name>A0A9W8GB41_9FUNG</name>
<reference evidence="8" key="1">
    <citation type="submission" date="2022-07" db="EMBL/GenBank/DDBJ databases">
        <title>Phylogenomic reconstructions and comparative analyses of Kickxellomycotina fungi.</title>
        <authorList>
            <person name="Reynolds N.K."/>
            <person name="Stajich J.E."/>
            <person name="Barry K."/>
            <person name="Grigoriev I.V."/>
            <person name="Crous P."/>
            <person name="Smith M.E."/>
        </authorList>
    </citation>
    <scope>NUCLEOTIDE SEQUENCE</scope>
    <source>
        <strain evidence="8">NRRL 3115</strain>
    </source>
</reference>
<comment type="caution">
    <text evidence="8">The sequence shown here is derived from an EMBL/GenBank/DDBJ whole genome shotgun (WGS) entry which is preliminary data.</text>
</comment>
<feature type="compositionally biased region" description="Basic residues" evidence="6">
    <location>
        <begin position="253"/>
        <end position="272"/>
    </location>
</feature>
<dbReference type="Proteomes" id="UP001151518">
    <property type="component" value="Unassembled WGS sequence"/>
</dbReference>
<feature type="region of interest" description="Disordered" evidence="6">
    <location>
        <begin position="131"/>
        <end position="150"/>
    </location>
</feature>
<dbReference type="InterPro" id="IPR040023">
    <property type="entry name" value="WBP4"/>
</dbReference>
<proteinExistence type="predicted"/>
<evidence type="ECO:0000256" key="3">
    <source>
        <dbReference type="ARBA" id="ARBA00022771"/>
    </source>
</evidence>
<keyword evidence="5" id="KW-0539">Nucleus</keyword>
<dbReference type="Gene3D" id="3.30.160.60">
    <property type="entry name" value="Classic Zinc Finger"/>
    <property type="match status" value="1"/>
</dbReference>
<evidence type="ECO:0000256" key="5">
    <source>
        <dbReference type="ARBA" id="ARBA00023242"/>
    </source>
</evidence>
<evidence type="ECO:0000256" key="1">
    <source>
        <dbReference type="ARBA" id="ARBA00004123"/>
    </source>
</evidence>
<dbReference type="InterPro" id="IPR000690">
    <property type="entry name" value="Matrin/U1-C_Znf_C2H2"/>
</dbReference>
<dbReference type="GO" id="GO:0000398">
    <property type="term" value="P:mRNA splicing, via spliceosome"/>
    <property type="evidence" value="ECO:0007669"/>
    <property type="project" value="InterPro"/>
</dbReference>
<dbReference type="AlphaFoldDB" id="A0A9W8GB41"/>
<feature type="domain" description="Matrin-type" evidence="7">
    <location>
        <begin position="17"/>
        <end position="48"/>
    </location>
</feature>
<dbReference type="Pfam" id="PF06220">
    <property type="entry name" value="zf-U1"/>
    <property type="match status" value="1"/>
</dbReference>
<sequence>MSSSYQKKAPWDRNNKHWCQYCRIYVHDNKSSRSIHESGAKHKANVQKYLRQITKDAESKRAAEAQIAAQMEKIESAAAESYKNDMGALTDAGGIAPDSTTKATSIGAGEQSYYNAAAASAAKVYATEDADQAKSANSSPNHSRPTDTGTAGAWEVIEEIDYSQSAPGDTLLDHETNISGKYKRKAIEEIQSNSNLRGAELLDEEDEDHLHNLSEFKIREKSAASPSLDDPDDSIADSGLQQESADGNIAKGLFKKRRVAGNRASSRKQHNV</sequence>
<evidence type="ECO:0000313" key="9">
    <source>
        <dbReference type="Proteomes" id="UP001151518"/>
    </source>
</evidence>
<dbReference type="InterPro" id="IPR013085">
    <property type="entry name" value="U1-CZ_Znf_C2H2"/>
</dbReference>
<keyword evidence="3" id="KW-0863">Zinc-finger</keyword>
<evidence type="ECO:0000313" key="8">
    <source>
        <dbReference type="EMBL" id="KAJ2679637.1"/>
    </source>
</evidence>
<dbReference type="PANTHER" id="PTHR13173">
    <property type="entry name" value="WW DOMAIN BINDING PROTEIN 4"/>
    <property type="match status" value="1"/>
</dbReference>
<dbReference type="GO" id="GO:0071011">
    <property type="term" value="C:precatalytic spliceosome"/>
    <property type="evidence" value="ECO:0007669"/>
    <property type="project" value="TreeGrafter"/>
</dbReference>
<dbReference type="EMBL" id="JANBTW010000010">
    <property type="protein sequence ID" value="KAJ2679637.1"/>
    <property type="molecule type" value="Genomic_DNA"/>
</dbReference>
<comment type="subcellular location">
    <subcellularLocation>
        <location evidence="1">Nucleus</location>
    </subcellularLocation>
</comment>
<evidence type="ECO:0000256" key="6">
    <source>
        <dbReference type="SAM" id="MobiDB-lite"/>
    </source>
</evidence>
<dbReference type="InterPro" id="IPR036236">
    <property type="entry name" value="Znf_C2H2_sf"/>
</dbReference>
<dbReference type="PROSITE" id="PS50171">
    <property type="entry name" value="ZF_MATRIN"/>
    <property type="match status" value="1"/>
</dbReference>
<dbReference type="InterPro" id="IPR003604">
    <property type="entry name" value="Matrin/U1-like-C_Znf_C2H2"/>
</dbReference>
<dbReference type="SMART" id="SM00451">
    <property type="entry name" value="ZnF_U1"/>
    <property type="match status" value="1"/>
</dbReference>
<dbReference type="GO" id="GO:0003723">
    <property type="term" value="F:RNA binding"/>
    <property type="evidence" value="ECO:0007669"/>
    <property type="project" value="TreeGrafter"/>
</dbReference>
<organism evidence="8 9">
    <name type="scientific">Coemansia spiralis</name>
    <dbReference type="NCBI Taxonomy" id="417178"/>
    <lineage>
        <taxon>Eukaryota</taxon>
        <taxon>Fungi</taxon>
        <taxon>Fungi incertae sedis</taxon>
        <taxon>Zoopagomycota</taxon>
        <taxon>Kickxellomycotina</taxon>
        <taxon>Kickxellomycetes</taxon>
        <taxon>Kickxellales</taxon>
        <taxon>Kickxellaceae</taxon>
        <taxon>Coemansia</taxon>
    </lineage>
</organism>
<protein>
    <recommendedName>
        <fullName evidence="7">Matrin-type domain-containing protein</fullName>
    </recommendedName>
</protein>